<keyword evidence="6 8" id="KW-1133">Transmembrane helix</keyword>
<dbReference type="AlphaFoldDB" id="A0A803KCL1"/>
<evidence type="ECO:0000256" key="3">
    <source>
        <dbReference type="ARBA" id="ARBA00022475"/>
    </source>
</evidence>
<evidence type="ECO:0000256" key="6">
    <source>
        <dbReference type="ARBA" id="ARBA00022989"/>
    </source>
</evidence>
<dbReference type="PRINTS" id="PR01077">
    <property type="entry name" value="CLAUDIN"/>
</dbReference>
<evidence type="ECO:0000256" key="2">
    <source>
        <dbReference type="ARBA" id="ARBA00022427"/>
    </source>
</evidence>
<keyword evidence="5 8" id="KW-0965">Cell junction</keyword>
<dbReference type="PANTHER" id="PTHR12002">
    <property type="entry name" value="CLAUDIN"/>
    <property type="match status" value="1"/>
</dbReference>
<keyword evidence="7 8" id="KW-0472">Membrane</keyword>
<reference evidence="9" key="2">
    <citation type="submission" date="2021-03" db="UniProtKB">
        <authorList>
            <consortium name="Ensembl"/>
        </authorList>
    </citation>
    <scope>IDENTIFICATION</scope>
</reference>
<dbReference type="Gene3D" id="1.20.140.150">
    <property type="match status" value="1"/>
</dbReference>
<evidence type="ECO:0000256" key="1">
    <source>
        <dbReference type="ARBA" id="ARBA00008295"/>
    </source>
</evidence>
<evidence type="ECO:0000256" key="5">
    <source>
        <dbReference type="ARBA" id="ARBA00022949"/>
    </source>
</evidence>
<keyword evidence="3 8" id="KW-1003">Cell membrane</keyword>
<feature type="transmembrane region" description="Helical" evidence="8">
    <location>
        <begin position="124"/>
        <end position="148"/>
    </location>
</feature>
<dbReference type="Pfam" id="PF00822">
    <property type="entry name" value="PMP22_Claudin"/>
    <property type="match status" value="1"/>
</dbReference>
<comment type="similarity">
    <text evidence="1 8">Belongs to the claudin family.</text>
</comment>
<evidence type="ECO:0000313" key="9">
    <source>
        <dbReference type="Ensembl" id="ENSXETP00000118107"/>
    </source>
</evidence>
<keyword evidence="4 8" id="KW-0812">Transmembrane</keyword>
<dbReference type="InParanoid" id="A0A803KCL1"/>
<accession>A0A803KCL1</accession>
<feature type="transmembrane region" description="Helical" evidence="8">
    <location>
        <begin position="5"/>
        <end position="24"/>
    </location>
</feature>
<keyword evidence="2 8" id="KW-0796">Tight junction</keyword>
<dbReference type="InterPro" id="IPR017974">
    <property type="entry name" value="Claudin_CS"/>
</dbReference>
<protein>
    <recommendedName>
        <fullName evidence="8">Claudin</fullName>
    </recommendedName>
</protein>
<dbReference type="GO" id="GO:0005923">
    <property type="term" value="C:bicellular tight junction"/>
    <property type="evidence" value="ECO:0007669"/>
    <property type="project" value="UniProtKB-SubCell"/>
</dbReference>
<feature type="transmembrane region" description="Helical" evidence="8">
    <location>
        <begin position="89"/>
        <end position="112"/>
    </location>
</feature>
<sequence length="234" mass="26238">MACFLVRIIGVLCGSIGMILTWIITLMPQWRISVIAENNGQTINRIDGQWISRFDGLWITCVNNGHMSQQCNGYDSVVSLTTDLKAGRVLMSFAVTLTFLGFLFSFVGMLMSQCVENTKHGKRCLLLTSGIFYILSVILIIIPVSWTIKNIISHSCDSIVCRGALRIELGEALFLAWPTVAFLLIGGIIMCWVCPFSRHEERGTYAPPRDQEMVCRTRQIEEELSSCNDDPPHI</sequence>
<dbReference type="GO" id="GO:0005198">
    <property type="term" value="F:structural molecule activity"/>
    <property type="evidence" value="ECO:0007669"/>
    <property type="project" value="InterPro"/>
</dbReference>
<name>A0A803KCL1_XENTR</name>
<organism evidence="9">
    <name type="scientific">Xenopus tropicalis</name>
    <name type="common">Western clawed frog</name>
    <name type="synonym">Silurana tropicalis</name>
    <dbReference type="NCBI Taxonomy" id="8364"/>
    <lineage>
        <taxon>Eukaryota</taxon>
        <taxon>Metazoa</taxon>
        <taxon>Chordata</taxon>
        <taxon>Craniata</taxon>
        <taxon>Vertebrata</taxon>
        <taxon>Euteleostomi</taxon>
        <taxon>Amphibia</taxon>
        <taxon>Batrachia</taxon>
        <taxon>Anura</taxon>
        <taxon>Pipoidea</taxon>
        <taxon>Pipidae</taxon>
        <taxon>Xenopodinae</taxon>
        <taxon>Xenopus</taxon>
        <taxon>Silurana</taxon>
    </lineage>
</organism>
<evidence type="ECO:0000256" key="8">
    <source>
        <dbReference type="RuleBase" id="RU060637"/>
    </source>
</evidence>
<evidence type="ECO:0000256" key="7">
    <source>
        <dbReference type="ARBA" id="ARBA00023136"/>
    </source>
</evidence>
<dbReference type="PROSITE" id="PS01346">
    <property type="entry name" value="CLAUDIN"/>
    <property type="match status" value="1"/>
</dbReference>
<proteinExistence type="inferred from homology"/>
<dbReference type="GeneTree" id="ENSGT00940000159077"/>
<comment type="subcellular location">
    <subcellularLocation>
        <location evidence="8">Cell junction</location>
        <location evidence="8">Tight junction</location>
    </subcellularLocation>
    <subcellularLocation>
        <location evidence="8">Cell membrane</location>
        <topology evidence="8">Multi-pass membrane protein</topology>
    </subcellularLocation>
</comment>
<comment type="function">
    <text evidence="8">Claudins function as major constituents of the tight junction complexes that regulate the permeability of epithelia.</text>
</comment>
<dbReference type="InterPro" id="IPR006187">
    <property type="entry name" value="Claudin"/>
</dbReference>
<reference evidence="9" key="1">
    <citation type="journal article" date="2010" name="Science">
        <title>The genome of the Western clawed frog Xenopus tropicalis.</title>
        <authorList>
            <person name="Hellsten U."/>
            <person name="Harland R.M."/>
            <person name="Gilchrist M.J."/>
            <person name="Hendrix D."/>
            <person name="Jurka J."/>
            <person name="Kapitonov V."/>
            <person name="Ovcharenko I."/>
            <person name="Putnam N.H."/>
            <person name="Shu S."/>
            <person name="Taher L."/>
            <person name="Blitz I.L."/>
            <person name="Blumberg B."/>
            <person name="Dichmann D.S."/>
            <person name="Dubchak I."/>
            <person name="Amaya E."/>
            <person name="Detter J.C."/>
            <person name="Fletcher R."/>
            <person name="Gerhard D.S."/>
            <person name="Goodstein D."/>
            <person name="Graves T."/>
            <person name="Grigoriev I.V."/>
            <person name="Grimwood J."/>
            <person name="Kawashima T."/>
            <person name="Lindquist E."/>
            <person name="Lucas S.M."/>
            <person name="Mead P.E."/>
            <person name="Mitros T."/>
            <person name="Ogino H."/>
            <person name="Ohta Y."/>
            <person name="Poliakov A.V."/>
            <person name="Pollet N."/>
            <person name="Robert J."/>
            <person name="Salamov A."/>
            <person name="Sater A.K."/>
            <person name="Schmutz J."/>
            <person name="Terry A."/>
            <person name="Vize P.D."/>
            <person name="Warren W.C."/>
            <person name="Wells D."/>
            <person name="Wills A."/>
            <person name="Wilson R.K."/>
            <person name="Zimmerman L.B."/>
            <person name="Zorn A.M."/>
            <person name="Grainger R."/>
            <person name="Grammer T."/>
            <person name="Khokha M.K."/>
            <person name="Richardson P.M."/>
            <person name="Rokhsar D.S."/>
        </authorList>
    </citation>
    <scope>NUCLEOTIDE SEQUENCE [LARGE SCALE GENOMIC DNA]</scope>
    <source>
        <strain evidence="9">Nigerian</strain>
    </source>
</reference>
<dbReference type="GO" id="GO:0005886">
    <property type="term" value="C:plasma membrane"/>
    <property type="evidence" value="ECO:0007669"/>
    <property type="project" value="UniProtKB-SubCell"/>
</dbReference>
<feature type="transmembrane region" description="Helical" evidence="8">
    <location>
        <begin position="174"/>
        <end position="194"/>
    </location>
</feature>
<dbReference type="Ensembl" id="ENSXETT00000110047">
    <property type="protein sequence ID" value="ENSXETP00000118107"/>
    <property type="gene ID" value="ENSXETG00000048878"/>
</dbReference>
<evidence type="ECO:0000256" key="4">
    <source>
        <dbReference type="ARBA" id="ARBA00022692"/>
    </source>
</evidence>
<dbReference type="InterPro" id="IPR004031">
    <property type="entry name" value="PMP22/EMP/MP20/Claudin"/>
</dbReference>